<gene>
    <name evidence="1" type="ORF">FHG55_02975</name>
</gene>
<keyword evidence="2" id="KW-1185">Reference proteome</keyword>
<dbReference type="Proteomes" id="UP000306272">
    <property type="component" value="Unassembled WGS sequence"/>
</dbReference>
<dbReference type="AlphaFoldDB" id="A0A5C4L4R6"/>
<protein>
    <submittedName>
        <fullName evidence="1">Uncharacterized protein</fullName>
    </submittedName>
</protein>
<dbReference type="NCBIfam" id="NF041743">
    <property type="entry name" value="RdrA"/>
    <property type="match status" value="1"/>
</dbReference>
<evidence type="ECO:0000313" key="2">
    <source>
        <dbReference type="Proteomes" id="UP000306272"/>
    </source>
</evidence>
<organism evidence="1 2">
    <name type="scientific">Pseudomonas jessenii</name>
    <dbReference type="NCBI Taxonomy" id="77298"/>
    <lineage>
        <taxon>Bacteria</taxon>
        <taxon>Pseudomonadati</taxon>
        <taxon>Pseudomonadota</taxon>
        <taxon>Gammaproteobacteria</taxon>
        <taxon>Pseudomonadales</taxon>
        <taxon>Pseudomonadaceae</taxon>
        <taxon>Pseudomonas</taxon>
    </lineage>
</organism>
<accession>A0A5C4L4R6</accession>
<dbReference type="EMBL" id="VDDB01000003">
    <property type="protein sequence ID" value="TNB99700.1"/>
    <property type="molecule type" value="Genomic_DNA"/>
</dbReference>
<name>A0A5C4L4R6_PSEJE</name>
<proteinExistence type="predicted"/>
<sequence>MSSVSGKDQKRAIYFPLDQGERAGHLTVSQLLPRTVYEKLAEMLSESCPTNGNTINGDDSEHFERDRGHTTIFLDGDRGSGKTTVIVNLPKYLEAEGVRERYAGLADAVHILKPIDPSQLEDGDDLFLNVVVAAVLGDKQVKEQRGTKPDLWQALHESLQTLGIALAGKETQSDGVGLDRLRAFMGTQELAGAVHDFFVKAAQLLGKRLLVLPIDDVDTTLHRAFENLEVVRRYLASPVLLPIVCGDLSLYREVTWRDAFRRLTIDVVQYHDEAKPIAEALAHEYLRKILPLHRRLRMPGVEEFLGDYNVFLGVENRHGGRPRLVLPELDAWLRALLSGPVNEHENSRLRIPIPTVRALSQLLSRVHTGILTLEKAYFNETSPLPETDLMRRISYRRRGRIPARRQINTPEISAPAAEPNQVSLEHWQSALLNHFMFEPSAGAVCLVLLAVRHWHDAAEGSVFDTPLFQPLKQIRRPELRYIETRAHLEWAMDLSGRLPESWVSTLKNQAILPFATPEVGRAVVPTNWEVNHERVDDPFFSERARVLIELITHHNFYSSSKRATLICCGRVFELVVTSLTRDISSRDIHRILANAPFHSSVSVAATKAVRFSMDEIELSEIDADGDTASVFSNDVGNLNFQQNRGLVIEELVTAINEWRGSVHAHRLPRSPWLVYCALNKAFNQVPLFIRPLGLSEQPKAESLSNVAASGLSAFNSFWAAIASFEKGPLFDLSTEISNVNLLNRRGDFTQNNLYIQNIKPLVERDVEYATVSGEQVISTTWALKTHPLRAHLQAFFEFSKAGDEETVQNPEEVDGRSYLLQCLGLSTKVARLSVTSVKNALQRNAPKGVSSKRYGESLILQVSRKFPELPQLRTLRTAIDELEENHSSPGQV</sequence>
<dbReference type="RefSeq" id="WP_139053671.1">
    <property type="nucleotide sequence ID" value="NZ_VDDB01000003.1"/>
</dbReference>
<reference evidence="1" key="1">
    <citation type="submission" date="2019-06" db="EMBL/GenBank/DDBJ databases">
        <title>Pseudomonas-derived Butenolides : (Bio)synthesis of Styrolides.</title>
        <authorList>
            <person name="Klapper M."/>
            <person name="Chowdhury S."/>
            <person name="Stallforth P."/>
        </authorList>
    </citation>
    <scope>NUCLEOTIDE SEQUENCE [LARGE SCALE GENOMIC DNA]</scope>
    <source>
        <strain evidence="1">EC-S101</strain>
    </source>
</reference>
<comment type="caution">
    <text evidence="1">The sequence shown here is derived from an EMBL/GenBank/DDBJ whole genome shotgun (WGS) entry which is preliminary data.</text>
</comment>
<evidence type="ECO:0000313" key="1">
    <source>
        <dbReference type="EMBL" id="TNB99700.1"/>
    </source>
</evidence>